<dbReference type="EMBL" id="JH725192">
    <property type="protein sequence ID" value="EJP62048.1"/>
    <property type="molecule type" value="Genomic_DNA"/>
</dbReference>
<evidence type="ECO:0000256" key="1">
    <source>
        <dbReference type="SAM" id="MobiDB-lite"/>
    </source>
</evidence>
<dbReference type="Proteomes" id="UP000002762">
    <property type="component" value="Unassembled WGS sequence"/>
</dbReference>
<sequence>MSEKIRELERQLQQAKAREEEARAREEEARAREEEARAREEEARAREENERREKEKEKLKNQKTTLAEYLHNCHFDIYQKLRLAGASESSTGLATSVDGKYYPKWLRPWTEFSANHRQEHFNDIIRVCEL</sequence>
<proteinExistence type="predicted"/>
<reference evidence="2 3" key="1">
    <citation type="journal article" date="2012" name="Sci. Rep.">
        <title>Genomic perspectives on the evolution of fungal entomopathogenicity in Beauveria bassiana.</title>
        <authorList>
            <person name="Xiao G."/>
            <person name="Ying S.H."/>
            <person name="Zheng P."/>
            <person name="Wang Z.L."/>
            <person name="Zhang S."/>
            <person name="Xie X.Q."/>
            <person name="Shang Y."/>
            <person name="St Leger R.J."/>
            <person name="Zhao G.P."/>
            <person name="Wang C."/>
            <person name="Feng M.G."/>
        </authorList>
    </citation>
    <scope>NUCLEOTIDE SEQUENCE [LARGE SCALE GENOMIC DNA]</scope>
    <source>
        <strain evidence="2 3">ARSEF 2860</strain>
    </source>
</reference>
<dbReference type="GeneID" id="19891984"/>
<dbReference type="AlphaFoldDB" id="J5J688"/>
<evidence type="ECO:0000313" key="3">
    <source>
        <dbReference type="Proteomes" id="UP000002762"/>
    </source>
</evidence>
<evidence type="ECO:0000313" key="2">
    <source>
        <dbReference type="EMBL" id="EJP62048.1"/>
    </source>
</evidence>
<organism evidence="2 3">
    <name type="scientific">Beauveria bassiana (strain ARSEF 2860)</name>
    <name type="common">White muscardine disease fungus</name>
    <name type="synonym">Tritirachium shiotae</name>
    <dbReference type="NCBI Taxonomy" id="655819"/>
    <lineage>
        <taxon>Eukaryota</taxon>
        <taxon>Fungi</taxon>
        <taxon>Dikarya</taxon>
        <taxon>Ascomycota</taxon>
        <taxon>Pezizomycotina</taxon>
        <taxon>Sordariomycetes</taxon>
        <taxon>Hypocreomycetidae</taxon>
        <taxon>Hypocreales</taxon>
        <taxon>Cordycipitaceae</taxon>
        <taxon>Beauveria</taxon>
    </lineage>
</organism>
<dbReference type="RefSeq" id="XP_008602291.1">
    <property type="nucleotide sequence ID" value="XM_008604069.1"/>
</dbReference>
<feature type="region of interest" description="Disordered" evidence="1">
    <location>
        <begin position="1"/>
        <end position="61"/>
    </location>
</feature>
<keyword evidence="3" id="KW-1185">Reference proteome</keyword>
<gene>
    <name evidence="2" type="ORF">BBA_08972</name>
</gene>
<dbReference type="HOGENOM" id="CLU_123129_0_0_1"/>
<accession>J5J688</accession>
<dbReference type="InParanoid" id="J5J688"/>
<feature type="compositionally biased region" description="Basic and acidic residues" evidence="1">
    <location>
        <begin position="1"/>
        <end position="60"/>
    </location>
</feature>
<name>J5J688_BEAB2</name>
<dbReference type="STRING" id="655819.J5J688"/>
<protein>
    <submittedName>
        <fullName evidence="2">Uncharacterized protein</fullName>
    </submittedName>
</protein>